<reference evidence="1 2" key="2">
    <citation type="journal article" date="2022" name="Mol. Ecol. Resour.">
        <title>The genomes of chicory, endive, great burdock and yacon provide insights into Asteraceae paleo-polyploidization history and plant inulin production.</title>
        <authorList>
            <person name="Fan W."/>
            <person name="Wang S."/>
            <person name="Wang H."/>
            <person name="Wang A."/>
            <person name="Jiang F."/>
            <person name="Liu H."/>
            <person name="Zhao H."/>
            <person name="Xu D."/>
            <person name="Zhang Y."/>
        </authorList>
    </citation>
    <scope>NUCLEOTIDE SEQUENCE [LARGE SCALE GENOMIC DNA]</scope>
    <source>
        <strain evidence="2">cv. Niubang</strain>
    </source>
</reference>
<evidence type="ECO:0000313" key="2">
    <source>
        <dbReference type="Proteomes" id="UP001055879"/>
    </source>
</evidence>
<keyword evidence="2" id="KW-1185">Reference proteome</keyword>
<dbReference type="EMBL" id="CM042064">
    <property type="protein sequence ID" value="KAI3665134.1"/>
    <property type="molecule type" value="Genomic_DNA"/>
</dbReference>
<name>A0ACB8XE66_ARCLA</name>
<gene>
    <name evidence="1" type="ORF">L6452_43752</name>
</gene>
<sequence>MDHDHVHDPLVQGSIGDIVDLNVVTTKGLAIATANLETTMKPIEKRGVSAGVMIRSPYVNRKTESMDTNKMDWKNMFAQFSAKLVASMPNVVDIASLKSIDMV</sequence>
<accession>A0ACB8XE66</accession>
<evidence type="ECO:0000313" key="1">
    <source>
        <dbReference type="EMBL" id="KAI3665134.1"/>
    </source>
</evidence>
<organism evidence="1 2">
    <name type="scientific">Arctium lappa</name>
    <name type="common">Greater burdock</name>
    <name type="synonym">Lappa major</name>
    <dbReference type="NCBI Taxonomy" id="4217"/>
    <lineage>
        <taxon>Eukaryota</taxon>
        <taxon>Viridiplantae</taxon>
        <taxon>Streptophyta</taxon>
        <taxon>Embryophyta</taxon>
        <taxon>Tracheophyta</taxon>
        <taxon>Spermatophyta</taxon>
        <taxon>Magnoliopsida</taxon>
        <taxon>eudicotyledons</taxon>
        <taxon>Gunneridae</taxon>
        <taxon>Pentapetalae</taxon>
        <taxon>asterids</taxon>
        <taxon>campanulids</taxon>
        <taxon>Asterales</taxon>
        <taxon>Asteraceae</taxon>
        <taxon>Carduoideae</taxon>
        <taxon>Cardueae</taxon>
        <taxon>Arctiinae</taxon>
        <taxon>Arctium</taxon>
    </lineage>
</organism>
<dbReference type="Proteomes" id="UP001055879">
    <property type="component" value="Linkage Group LG18"/>
</dbReference>
<protein>
    <submittedName>
        <fullName evidence="1">Uncharacterized protein</fullName>
    </submittedName>
</protein>
<proteinExistence type="predicted"/>
<reference evidence="2" key="1">
    <citation type="journal article" date="2022" name="Mol. Ecol. Resour.">
        <title>The genomes of chicory, endive, great burdock and yacon provide insights into Asteraceae palaeo-polyploidization history and plant inulin production.</title>
        <authorList>
            <person name="Fan W."/>
            <person name="Wang S."/>
            <person name="Wang H."/>
            <person name="Wang A."/>
            <person name="Jiang F."/>
            <person name="Liu H."/>
            <person name="Zhao H."/>
            <person name="Xu D."/>
            <person name="Zhang Y."/>
        </authorList>
    </citation>
    <scope>NUCLEOTIDE SEQUENCE [LARGE SCALE GENOMIC DNA]</scope>
    <source>
        <strain evidence="2">cv. Niubang</strain>
    </source>
</reference>
<comment type="caution">
    <text evidence="1">The sequence shown here is derived from an EMBL/GenBank/DDBJ whole genome shotgun (WGS) entry which is preliminary data.</text>
</comment>